<dbReference type="InterPro" id="IPR016039">
    <property type="entry name" value="Thiolase-like"/>
</dbReference>
<organism evidence="5">
    <name type="scientific">uncultured Desulfobacterium sp</name>
    <dbReference type="NCBI Taxonomy" id="201089"/>
    <lineage>
        <taxon>Bacteria</taxon>
        <taxon>Pseudomonadati</taxon>
        <taxon>Thermodesulfobacteriota</taxon>
        <taxon>Desulfobacteria</taxon>
        <taxon>Desulfobacterales</taxon>
        <taxon>Desulfobacteriaceae</taxon>
        <taxon>Desulfobacterium</taxon>
        <taxon>environmental samples</taxon>
    </lineage>
</organism>
<dbReference type="InterPro" id="IPR020841">
    <property type="entry name" value="PKS_Beta-ketoAc_synthase_dom"/>
</dbReference>
<dbReference type="Pfam" id="PF02801">
    <property type="entry name" value="Ketoacyl-synt_C"/>
    <property type="match status" value="1"/>
</dbReference>
<dbReference type="SMART" id="SM00825">
    <property type="entry name" value="PKS_KS"/>
    <property type="match status" value="1"/>
</dbReference>
<dbReference type="PROSITE" id="PS00606">
    <property type="entry name" value="KS3_1"/>
    <property type="match status" value="1"/>
</dbReference>
<dbReference type="GO" id="GO:0006633">
    <property type="term" value="P:fatty acid biosynthetic process"/>
    <property type="evidence" value="ECO:0007669"/>
    <property type="project" value="InterPro"/>
</dbReference>
<dbReference type="Gene3D" id="3.40.47.10">
    <property type="match status" value="1"/>
</dbReference>
<dbReference type="Pfam" id="PF00109">
    <property type="entry name" value="ketoacyl-synt"/>
    <property type="match status" value="1"/>
</dbReference>
<protein>
    <recommendedName>
        <fullName evidence="4">Ketosynthase family 3 (KS3) domain-containing protein</fullName>
    </recommendedName>
</protein>
<dbReference type="EMBL" id="FR695877">
    <property type="protein sequence ID" value="CBX31087.1"/>
    <property type="molecule type" value="Genomic_DNA"/>
</dbReference>
<evidence type="ECO:0000256" key="2">
    <source>
        <dbReference type="ARBA" id="ARBA00022679"/>
    </source>
</evidence>
<dbReference type="GO" id="GO:0005829">
    <property type="term" value="C:cytosol"/>
    <property type="evidence" value="ECO:0007669"/>
    <property type="project" value="TreeGrafter"/>
</dbReference>
<evidence type="ECO:0000256" key="3">
    <source>
        <dbReference type="RuleBase" id="RU003694"/>
    </source>
</evidence>
<evidence type="ECO:0000259" key="4">
    <source>
        <dbReference type="PROSITE" id="PS52004"/>
    </source>
</evidence>
<gene>
    <name evidence="5" type="ORF">N47_E45990</name>
</gene>
<feature type="domain" description="Ketosynthase family 3 (KS3)" evidence="4">
    <location>
        <begin position="1"/>
        <end position="405"/>
    </location>
</feature>
<dbReference type="InterPro" id="IPR014030">
    <property type="entry name" value="Ketoacyl_synth_N"/>
</dbReference>
<name>E1YLV4_9BACT</name>
<dbReference type="SUPFAM" id="SSF53901">
    <property type="entry name" value="Thiolase-like"/>
    <property type="match status" value="2"/>
</dbReference>
<dbReference type="CDD" id="cd00834">
    <property type="entry name" value="KAS_I_II"/>
    <property type="match status" value="1"/>
</dbReference>
<accession>E1YLV4</accession>
<dbReference type="GO" id="GO:0004315">
    <property type="term" value="F:3-oxoacyl-[acyl-carrier-protein] synthase activity"/>
    <property type="evidence" value="ECO:0007669"/>
    <property type="project" value="InterPro"/>
</dbReference>
<dbReference type="InterPro" id="IPR018201">
    <property type="entry name" value="Ketoacyl_synth_AS"/>
</dbReference>
<keyword evidence="2 3" id="KW-0808">Transferase</keyword>
<sequence length="407" mass="43245">MKRVVITGAGAVSPLGADVPAMICGIEAGKSAVRYMDGWDQYIGLRSLVGAPAKIVNEKAIARSSRRSMGRMSIFSVQAAEQAILDSGIDRGLLASGRLGCIIGSTMGSAKSINDTFEIMIPHKDLTRLSSMKFFQCISHTAVMNTAQHLGITGYVLATSAACASGLQAIGAGYDLIRLGKQDAVLCGGAEDLHPTVTGSFDILFATSAGYNNEPEKTPRPFDAKRDGLVCGEGSGILLIEEYEHALKRNAKIYAEIIGYHTCGSGVHVSQSNKDSMVACFRQALADANIQANQVDYINAHATATIHGDKEEAEAIKEVFGDQVPVSSLKGYMGHTLGASGSIELIASLIMMQKGYIYPTLNLESVSPECEGIFHVTEKLTKKINIIVKNCFAFGGINASIVCKKIV</sequence>
<dbReference type="PANTHER" id="PTHR11712:SF325">
    <property type="entry name" value="3-OXOACYL-(ACYL-CARRIER-PROTEIN) SYNTHASE II FABF"/>
    <property type="match status" value="1"/>
</dbReference>
<dbReference type="InterPro" id="IPR014031">
    <property type="entry name" value="Ketoacyl_synth_C"/>
</dbReference>
<dbReference type="InterPro" id="IPR000794">
    <property type="entry name" value="Beta-ketoacyl_synthase"/>
</dbReference>
<dbReference type="AlphaFoldDB" id="E1YLV4"/>
<dbReference type="PROSITE" id="PS52004">
    <property type="entry name" value="KS3_2"/>
    <property type="match status" value="1"/>
</dbReference>
<evidence type="ECO:0000256" key="1">
    <source>
        <dbReference type="ARBA" id="ARBA00008467"/>
    </source>
</evidence>
<dbReference type="PANTHER" id="PTHR11712">
    <property type="entry name" value="POLYKETIDE SYNTHASE-RELATED"/>
    <property type="match status" value="1"/>
</dbReference>
<reference evidence="5" key="1">
    <citation type="journal article" date="2011" name="Environ. Microbiol.">
        <title>Genomic insights into the metabolic potential of the polycyclic aromatic hydrocarbon degrading sulfate-reducing Deltaproteobacterium N47.</title>
        <authorList>
            <person name="Bergmann F."/>
            <person name="Selesi D."/>
            <person name="Weinmaier T."/>
            <person name="Tischler P."/>
            <person name="Rattei T."/>
            <person name="Meckenstock R.U."/>
        </authorList>
    </citation>
    <scope>NUCLEOTIDE SEQUENCE</scope>
</reference>
<comment type="similarity">
    <text evidence="1 3">Belongs to the thiolase-like superfamily. Beta-ketoacyl-ACP synthases family.</text>
</comment>
<evidence type="ECO:0000313" key="5">
    <source>
        <dbReference type="EMBL" id="CBX31087.1"/>
    </source>
</evidence>
<proteinExistence type="inferred from homology"/>